<reference evidence="1 2" key="1">
    <citation type="journal article" date="2015" name="Nature">
        <title>rRNA introns, odd ribosomes, and small enigmatic genomes across a large radiation of phyla.</title>
        <authorList>
            <person name="Brown C.T."/>
            <person name="Hug L.A."/>
            <person name="Thomas B.C."/>
            <person name="Sharon I."/>
            <person name="Castelle C.J."/>
            <person name="Singh A."/>
            <person name="Wilkins M.J."/>
            <person name="Williams K.H."/>
            <person name="Banfield J.F."/>
        </authorList>
    </citation>
    <scope>NUCLEOTIDE SEQUENCE [LARGE SCALE GENOMIC DNA]</scope>
</reference>
<proteinExistence type="predicted"/>
<dbReference type="AlphaFoldDB" id="A0A0G0MR74"/>
<comment type="caution">
    <text evidence="1">The sequence shown here is derived from an EMBL/GenBank/DDBJ whole genome shotgun (WGS) entry which is preliminary data.</text>
</comment>
<evidence type="ECO:0000313" key="2">
    <source>
        <dbReference type="Proteomes" id="UP000034799"/>
    </source>
</evidence>
<sequence length="488" mass="53334">MEMNIKRQNPILFLGMLVGFALLSLQVVNTFTIKPVIGETKSGTSAVSQSLIGAPVDVVQDDGTTTRIIEAQGYAPAAISYNEDGELELEEVLGCGDGSGSPTGCSVGAGIIYQPICSRGDTEVVVGDGEEVGQGGGGVQVTKNSKIEVWEVTVPMALLSGSHYVKDSRMAIGNADEGFQGTFKPAYNIISDQEARSFCIPGLEGEYSGGCIGYDENVADAPIDAYYVNVHAEMEEEPTNFPEPDKAVITPKLKSACPKVQLSKPNPIRTNRRGRWIEGNFQLPTEHSFMRNFRSVQCLKASNQGIEVSNHVACLEKRTSFNFLVYATVKIQDWIDCTIGSYNKETGEWEDPDPELCKESVLTGLKIDGLFGSTFKCFRNHCSSRYMDLTRQGTTIPVDASARAPEGLTPTFNQPVVEPLYVTTPCKVRVDGVNIEDVPCLWDVSVYEADYERQKQASYPGDPNIPATFEEYWKMVEDQIAGRGEQCS</sequence>
<organism evidence="1 2">
    <name type="scientific">candidate division WS6 bacterium GW2011_GWF2_39_15</name>
    <dbReference type="NCBI Taxonomy" id="1619100"/>
    <lineage>
        <taxon>Bacteria</taxon>
        <taxon>Candidatus Dojkabacteria</taxon>
    </lineage>
</organism>
<accession>A0A0G0MR74</accession>
<evidence type="ECO:0000313" key="1">
    <source>
        <dbReference type="EMBL" id="KKR05628.1"/>
    </source>
</evidence>
<protein>
    <submittedName>
        <fullName evidence="1">Uncharacterized protein</fullName>
    </submittedName>
</protein>
<name>A0A0G0MR74_9BACT</name>
<dbReference type="Proteomes" id="UP000034799">
    <property type="component" value="Unassembled WGS sequence"/>
</dbReference>
<dbReference type="EMBL" id="LBWK01000002">
    <property type="protein sequence ID" value="KKR05628.1"/>
    <property type="molecule type" value="Genomic_DNA"/>
</dbReference>
<dbReference type="STRING" id="1619100.UT34_C0002G0135"/>
<gene>
    <name evidence="1" type="ORF">UT34_C0002G0135</name>
</gene>